<comment type="caution">
    <text evidence="3">The sequence shown here is derived from an EMBL/GenBank/DDBJ whole genome shotgun (WGS) entry which is preliminary data.</text>
</comment>
<dbReference type="GO" id="GO:0008093">
    <property type="term" value="F:cytoskeletal anchor activity"/>
    <property type="evidence" value="ECO:0007669"/>
    <property type="project" value="TreeGrafter"/>
</dbReference>
<protein>
    <recommendedName>
        <fullName evidence="2">Protein inscuteable homologue C-terminal domain-containing protein</fullName>
    </recommendedName>
</protein>
<dbReference type="Gene3D" id="1.25.10.10">
    <property type="entry name" value="Leucine-rich Repeat Variant"/>
    <property type="match status" value="1"/>
</dbReference>
<dbReference type="GO" id="GO:0009786">
    <property type="term" value="P:regulation of asymmetric cell division"/>
    <property type="evidence" value="ECO:0007669"/>
    <property type="project" value="TreeGrafter"/>
</dbReference>
<dbReference type="EMBL" id="JAXCGZ010006904">
    <property type="protein sequence ID" value="KAK7079473.1"/>
    <property type="molecule type" value="Genomic_DNA"/>
</dbReference>
<feature type="region of interest" description="Disordered" evidence="1">
    <location>
        <begin position="1"/>
        <end position="36"/>
    </location>
</feature>
<dbReference type="InterPro" id="IPR039921">
    <property type="entry name" value="Inscuteable"/>
</dbReference>
<dbReference type="PANTHER" id="PTHR21386:SF0">
    <property type="entry name" value="PROTEIN INSCUTEABLE HOMOLOG"/>
    <property type="match status" value="1"/>
</dbReference>
<dbReference type="Proteomes" id="UP001381693">
    <property type="component" value="Unassembled WGS sequence"/>
</dbReference>
<dbReference type="CDD" id="cd21966">
    <property type="entry name" value="INSC_LBD"/>
    <property type="match status" value="1"/>
</dbReference>
<sequence>MNTLQSKSLPGTVESVSSGGNRRGYAHTPSTTRHAVRSIQRRAHAVSTEFARLCQRLEWLELDQVPSLAESLVGHIQSFLRDYATQWTKAESDLQPQSSLGRQHRVIQQICERLMDVCSQENPEDPACDSTRLVVQVVTALGHAFTKLVDLMLSREIKVVVRVLEEPGLEEDVSSAVSHLTALGVDGGHICRLIARLGGVRALLGLCLEPRLRQVRVASLRALATVCCVVEGIIELDKAGGIEVVSEVLCDLECTEEERSEAAGVLAQVTSPWVENNHHFTALHTHIRAIVTALTGLAEATRSAEIFLLASAALANLTFLDGGCVEAMRTAGTARVLLGAAKRNPNLSVFTKDQIATVLANLAGSKGATEEVVTYGGVSILVGLLNTRPAPTNRLPEVATAERIQQKSAIALSRLCGEADIAKQVANLGGAERLVQLCKDEGERNHSDAVLVACLAALRKMASSLGSEELRGMNATELVEPRLLDSFLIYSSRQESYV</sequence>
<gene>
    <name evidence="3" type="ORF">SK128_017152</name>
</gene>
<name>A0AAN8XDF9_HALRR</name>
<dbReference type="GO" id="GO:0008356">
    <property type="term" value="P:asymmetric cell division"/>
    <property type="evidence" value="ECO:0007669"/>
    <property type="project" value="InterPro"/>
</dbReference>
<dbReference type="GO" id="GO:0045179">
    <property type="term" value="C:apical cortex"/>
    <property type="evidence" value="ECO:0007669"/>
    <property type="project" value="TreeGrafter"/>
</dbReference>
<evidence type="ECO:0000256" key="1">
    <source>
        <dbReference type="SAM" id="MobiDB-lite"/>
    </source>
</evidence>
<dbReference type="Pfam" id="PF19427">
    <property type="entry name" value="Insc_C"/>
    <property type="match status" value="1"/>
</dbReference>
<evidence type="ECO:0000259" key="2">
    <source>
        <dbReference type="Pfam" id="PF19427"/>
    </source>
</evidence>
<dbReference type="InterPro" id="IPR016024">
    <property type="entry name" value="ARM-type_fold"/>
</dbReference>
<dbReference type="AlphaFoldDB" id="A0AAN8XDF9"/>
<dbReference type="SMART" id="SM00185">
    <property type="entry name" value="ARM"/>
    <property type="match status" value="2"/>
</dbReference>
<feature type="domain" description="Protein inscuteable homologue C-terminal" evidence="2">
    <location>
        <begin position="42"/>
        <end position="498"/>
    </location>
</feature>
<dbReference type="InterPro" id="IPR000225">
    <property type="entry name" value="Armadillo"/>
</dbReference>
<dbReference type="PANTHER" id="PTHR21386">
    <property type="entry name" value="INSCUTEABLE"/>
    <property type="match status" value="1"/>
</dbReference>
<dbReference type="InterPro" id="IPR045789">
    <property type="entry name" value="Insc_C"/>
</dbReference>
<accession>A0AAN8XDF9</accession>
<dbReference type="GO" id="GO:0045176">
    <property type="term" value="P:apical protein localization"/>
    <property type="evidence" value="ECO:0007669"/>
    <property type="project" value="TreeGrafter"/>
</dbReference>
<dbReference type="InterPro" id="IPR011989">
    <property type="entry name" value="ARM-like"/>
</dbReference>
<evidence type="ECO:0000313" key="4">
    <source>
        <dbReference type="Proteomes" id="UP001381693"/>
    </source>
</evidence>
<dbReference type="SUPFAM" id="SSF48371">
    <property type="entry name" value="ARM repeat"/>
    <property type="match status" value="1"/>
</dbReference>
<evidence type="ECO:0000313" key="3">
    <source>
        <dbReference type="EMBL" id="KAK7079473.1"/>
    </source>
</evidence>
<reference evidence="3 4" key="1">
    <citation type="submission" date="2023-11" db="EMBL/GenBank/DDBJ databases">
        <title>Halocaridina rubra genome assembly.</title>
        <authorList>
            <person name="Smith C."/>
        </authorList>
    </citation>
    <scope>NUCLEOTIDE SEQUENCE [LARGE SCALE GENOMIC DNA]</scope>
    <source>
        <strain evidence="3">EP-1</strain>
        <tissue evidence="3">Whole</tissue>
    </source>
</reference>
<keyword evidence="4" id="KW-1185">Reference proteome</keyword>
<organism evidence="3 4">
    <name type="scientific">Halocaridina rubra</name>
    <name type="common">Hawaiian red shrimp</name>
    <dbReference type="NCBI Taxonomy" id="373956"/>
    <lineage>
        <taxon>Eukaryota</taxon>
        <taxon>Metazoa</taxon>
        <taxon>Ecdysozoa</taxon>
        <taxon>Arthropoda</taxon>
        <taxon>Crustacea</taxon>
        <taxon>Multicrustacea</taxon>
        <taxon>Malacostraca</taxon>
        <taxon>Eumalacostraca</taxon>
        <taxon>Eucarida</taxon>
        <taxon>Decapoda</taxon>
        <taxon>Pleocyemata</taxon>
        <taxon>Caridea</taxon>
        <taxon>Atyoidea</taxon>
        <taxon>Atyidae</taxon>
        <taxon>Halocaridina</taxon>
    </lineage>
</organism>
<proteinExistence type="predicted"/>
<feature type="compositionally biased region" description="Polar residues" evidence="1">
    <location>
        <begin position="1"/>
        <end position="20"/>
    </location>
</feature>
<dbReference type="GO" id="GO:0000132">
    <property type="term" value="P:establishment of mitotic spindle orientation"/>
    <property type="evidence" value="ECO:0007669"/>
    <property type="project" value="TreeGrafter"/>
</dbReference>